<dbReference type="AlphaFoldDB" id="A0AAD2DLH6"/>
<evidence type="ECO:0000256" key="6">
    <source>
        <dbReference type="ARBA" id="ARBA00022824"/>
    </source>
</evidence>
<gene>
    <name evidence="10" type="ORF">FPE_LOCUS3605</name>
</gene>
<evidence type="ECO:0000256" key="3">
    <source>
        <dbReference type="ARBA" id="ARBA00009561"/>
    </source>
</evidence>
<dbReference type="Pfam" id="PF04756">
    <property type="entry name" value="OST3_OST6"/>
    <property type="match status" value="1"/>
</dbReference>
<keyword evidence="11" id="KW-1185">Reference proteome</keyword>
<evidence type="ECO:0000256" key="2">
    <source>
        <dbReference type="ARBA" id="ARBA00004477"/>
    </source>
</evidence>
<evidence type="ECO:0000313" key="10">
    <source>
        <dbReference type="EMBL" id="CAI9756175.1"/>
    </source>
</evidence>
<keyword evidence="5" id="KW-0732">Signal</keyword>
<feature type="transmembrane region" description="Helical" evidence="9">
    <location>
        <begin position="39"/>
        <end position="57"/>
    </location>
</feature>
<evidence type="ECO:0000256" key="7">
    <source>
        <dbReference type="ARBA" id="ARBA00022989"/>
    </source>
</evidence>
<accession>A0AAD2DLH6</accession>
<feature type="transmembrane region" description="Helical" evidence="9">
    <location>
        <begin position="69"/>
        <end position="85"/>
    </location>
</feature>
<evidence type="ECO:0000313" key="11">
    <source>
        <dbReference type="Proteomes" id="UP000834106"/>
    </source>
</evidence>
<comment type="similarity">
    <text evidence="3">Belongs to the OST3/OST6 family.</text>
</comment>
<dbReference type="PANTHER" id="PTHR12692:SF0">
    <property type="entry name" value="GH11935P"/>
    <property type="match status" value="1"/>
</dbReference>
<comment type="function">
    <text evidence="1">Subunit of the oligosaccharyl transferase (OST) complex that catalyzes the initial transfer of a defined glycan (Glc(3)Man(9)GlcNAc(2) in eukaryotes) from the lipid carrier dolichol-pyrophosphate to an asparagine residue within an Asn-X-Ser/Thr consensus motif in nascent polypeptide chains, the first step in protein N-glycosylation. N-glycosylation occurs cotranslationally and the complex associates with the Sec61 complex at the channel-forming translocon complex that mediates protein translocation across the endoplasmic reticulum (ER). All subunits are required for a maximal enzyme activity.</text>
</comment>
<protein>
    <submittedName>
        <fullName evidence="10">Uncharacterized protein</fullName>
    </submittedName>
</protein>
<keyword evidence="6" id="KW-0256">Endoplasmic reticulum</keyword>
<proteinExistence type="inferred from homology"/>
<sequence>MDASDFSRLAESIAEFIESRSRLSVGPVHCPPIASKKHITFITVAILIWTPFFLKKLIDGNTVLQDKNIWMAGAIFVSGAMFNIIRKMPMFLLDKNDLSKLAFQLAVMAMWK</sequence>
<evidence type="ECO:0000256" key="5">
    <source>
        <dbReference type="ARBA" id="ARBA00022729"/>
    </source>
</evidence>
<keyword evidence="4 9" id="KW-0812">Transmembrane</keyword>
<dbReference type="PANTHER" id="PTHR12692">
    <property type="entry name" value="DOLICHYL-DIPHOSPHOOLIGOSACCHARIDE--PROTEIN GLYCOSYLTRANSFERASE-RELATED"/>
    <property type="match status" value="1"/>
</dbReference>
<evidence type="ECO:0000256" key="9">
    <source>
        <dbReference type="SAM" id="Phobius"/>
    </source>
</evidence>
<name>A0AAD2DLH6_9LAMI</name>
<comment type="subcellular location">
    <subcellularLocation>
        <location evidence="2">Endoplasmic reticulum membrane</location>
        <topology evidence="2">Multi-pass membrane protein</topology>
    </subcellularLocation>
</comment>
<organism evidence="10 11">
    <name type="scientific">Fraxinus pennsylvanica</name>
    <dbReference type="NCBI Taxonomy" id="56036"/>
    <lineage>
        <taxon>Eukaryota</taxon>
        <taxon>Viridiplantae</taxon>
        <taxon>Streptophyta</taxon>
        <taxon>Embryophyta</taxon>
        <taxon>Tracheophyta</taxon>
        <taxon>Spermatophyta</taxon>
        <taxon>Magnoliopsida</taxon>
        <taxon>eudicotyledons</taxon>
        <taxon>Gunneridae</taxon>
        <taxon>Pentapetalae</taxon>
        <taxon>asterids</taxon>
        <taxon>lamiids</taxon>
        <taxon>Lamiales</taxon>
        <taxon>Oleaceae</taxon>
        <taxon>Oleeae</taxon>
        <taxon>Fraxinus</taxon>
    </lineage>
</organism>
<keyword evidence="7 9" id="KW-1133">Transmembrane helix</keyword>
<evidence type="ECO:0000256" key="8">
    <source>
        <dbReference type="ARBA" id="ARBA00023136"/>
    </source>
</evidence>
<evidence type="ECO:0000256" key="1">
    <source>
        <dbReference type="ARBA" id="ARBA00002791"/>
    </source>
</evidence>
<dbReference type="Proteomes" id="UP000834106">
    <property type="component" value="Chromosome 2"/>
</dbReference>
<keyword evidence="8 9" id="KW-0472">Membrane</keyword>
<dbReference type="GO" id="GO:0018279">
    <property type="term" value="P:protein N-linked glycosylation via asparagine"/>
    <property type="evidence" value="ECO:0007669"/>
    <property type="project" value="TreeGrafter"/>
</dbReference>
<dbReference type="InterPro" id="IPR021149">
    <property type="entry name" value="OligosaccharylTrfase_OST3/OST6"/>
</dbReference>
<evidence type="ECO:0000256" key="4">
    <source>
        <dbReference type="ARBA" id="ARBA00022692"/>
    </source>
</evidence>
<dbReference type="EMBL" id="OU503037">
    <property type="protein sequence ID" value="CAI9756175.1"/>
    <property type="molecule type" value="Genomic_DNA"/>
</dbReference>
<dbReference type="GO" id="GO:0008250">
    <property type="term" value="C:oligosaccharyltransferase complex"/>
    <property type="evidence" value="ECO:0007669"/>
    <property type="project" value="TreeGrafter"/>
</dbReference>
<reference evidence="10" key="1">
    <citation type="submission" date="2023-05" db="EMBL/GenBank/DDBJ databases">
        <authorList>
            <person name="Huff M."/>
        </authorList>
    </citation>
    <scope>NUCLEOTIDE SEQUENCE</scope>
</reference>